<dbReference type="GO" id="GO:0005085">
    <property type="term" value="F:guanyl-nucleotide exchange factor activity"/>
    <property type="evidence" value="ECO:0007669"/>
    <property type="project" value="InterPro"/>
</dbReference>
<feature type="compositionally biased region" description="Polar residues" evidence="1">
    <location>
        <begin position="348"/>
        <end position="358"/>
    </location>
</feature>
<feature type="compositionally biased region" description="Acidic residues" evidence="1">
    <location>
        <begin position="67"/>
        <end position="76"/>
    </location>
</feature>
<dbReference type="EMBL" id="QPFP01000002">
    <property type="protein sequence ID" value="TEB38847.1"/>
    <property type="molecule type" value="Genomic_DNA"/>
</dbReference>
<dbReference type="STRING" id="71717.A0A4Y7TXF3"/>
<feature type="region of interest" description="Disordered" evidence="1">
    <location>
        <begin position="457"/>
        <end position="560"/>
    </location>
</feature>
<dbReference type="PROSITE" id="PS50010">
    <property type="entry name" value="DH_2"/>
    <property type="match status" value="1"/>
</dbReference>
<dbReference type="Gene3D" id="1.20.900.10">
    <property type="entry name" value="Dbl homology (DH) domain"/>
    <property type="match status" value="1"/>
</dbReference>
<feature type="compositionally biased region" description="Polar residues" evidence="1">
    <location>
        <begin position="45"/>
        <end position="65"/>
    </location>
</feature>
<protein>
    <recommendedName>
        <fullName evidence="2">DH domain-containing protein</fullName>
    </recommendedName>
</protein>
<feature type="region of interest" description="Disordered" evidence="1">
    <location>
        <begin position="779"/>
        <end position="824"/>
    </location>
</feature>
<feature type="compositionally biased region" description="Low complexity" evidence="1">
    <location>
        <begin position="172"/>
        <end position="196"/>
    </location>
</feature>
<feature type="compositionally biased region" description="Low complexity" evidence="1">
    <location>
        <begin position="512"/>
        <end position="560"/>
    </location>
</feature>
<dbReference type="Proteomes" id="UP000298030">
    <property type="component" value="Unassembled WGS sequence"/>
</dbReference>
<name>A0A4Y7TXF3_COPMI</name>
<feature type="compositionally biased region" description="Low complexity" evidence="1">
    <location>
        <begin position="597"/>
        <end position="609"/>
    </location>
</feature>
<dbReference type="Pfam" id="PF00621">
    <property type="entry name" value="RhoGEF"/>
    <property type="match status" value="1"/>
</dbReference>
<feature type="region of interest" description="Disordered" evidence="1">
    <location>
        <begin position="1"/>
        <end position="80"/>
    </location>
</feature>
<feature type="compositionally biased region" description="Polar residues" evidence="1">
    <location>
        <begin position="713"/>
        <end position="727"/>
    </location>
</feature>
<feature type="compositionally biased region" description="Polar residues" evidence="1">
    <location>
        <begin position="490"/>
        <end position="502"/>
    </location>
</feature>
<feature type="compositionally biased region" description="Basic and acidic residues" evidence="1">
    <location>
        <begin position="1"/>
        <end position="11"/>
    </location>
</feature>
<dbReference type="OrthoDB" id="660555at2759"/>
<evidence type="ECO:0000313" key="4">
    <source>
        <dbReference type="Proteomes" id="UP000298030"/>
    </source>
</evidence>
<keyword evidence="4" id="KW-1185">Reference proteome</keyword>
<dbReference type="InterPro" id="IPR035899">
    <property type="entry name" value="DBL_dom_sf"/>
</dbReference>
<feature type="region of interest" description="Disordered" evidence="1">
    <location>
        <begin position="704"/>
        <end position="767"/>
    </location>
</feature>
<feature type="region of interest" description="Disordered" evidence="1">
    <location>
        <begin position="578"/>
        <end position="616"/>
    </location>
</feature>
<feature type="region of interest" description="Disordered" evidence="1">
    <location>
        <begin position="134"/>
        <end position="215"/>
    </location>
</feature>
<evidence type="ECO:0000256" key="1">
    <source>
        <dbReference type="SAM" id="MobiDB-lite"/>
    </source>
</evidence>
<proteinExistence type="predicted"/>
<feature type="compositionally biased region" description="Basic and acidic residues" evidence="1">
    <location>
        <begin position="781"/>
        <end position="792"/>
    </location>
</feature>
<feature type="compositionally biased region" description="Low complexity" evidence="1">
    <location>
        <begin position="13"/>
        <end position="36"/>
    </location>
</feature>
<reference evidence="3 4" key="1">
    <citation type="journal article" date="2019" name="Nat. Ecol. Evol.">
        <title>Megaphylogeny resolves global patterns of mushroom evolution.</title>
        <authorList>
            <person name="Varga T."/>
            <person name="Krizsan K."/>
            <person name="Foldi C."/>
            <person name="Dima B."/>
            <person name="Sanchez-Garcia M."/>
            <person name="Sanchez-Ramirez S."/>
            <person name="Szollosi G.J."/>
            <person name="Szarkandi J.G."/>
            <person name="Papp V."/>
            <person name="Albert L."/>
            <person name="Andreopoulos W."/>
            <person name="Angelini C."/>
            <person name="Antonin V."/>
            <person name="Barry K.W."/>
            <person name="Bougher N.L."/>
            <person name="Buchanan P."/>
            <person name="Buyck B."/>
            <person name="Bense V."/>
            <person name="Catcheside P."/>
            <person name="Chovatia M."/>
            <person name="Cooper J."/>
            <person name="Damon W."/>
            <person name="Desjardin D."/>
            <person name="Finy P."/>
            <person name="Geml J."/>
            <person name="Haridas S."/>
            <person name="Hughes K."/>
            <person name="Justo A."/>
            <person name="Karasinski D."/>
            <person name="Kautmanova I."/>
            <person name="Kiss B."/>
            <person name="Kocsube S."/>
            <person name="Kotiranta H."/>
            <person name="LaButti K.M."/>
            <person name="Lechner B.E."/>
            <person name="Liimatainen K."/>
            <person name="Lipzen A."/>
            <person name="Lukacs Z."/>
            <person name="Mihaltcheva S."/>
            <person name="Morgado L.N."/>
            <person name="Niskanen T."/>
            <person name="Noordeloos M.E."/>
            <person name="Ohm R.A."/>
            <person name="Ortiz-Santana B."/>
            <person name="Ovrebo C."/>
            <person name="Racz N."/>
            <person name="Riley R."/>
            <person name="Savchenko A."/>
            <person name="Shiryaev A."/>
            <person name="Soop K."/>
            <person name="Spirin V."/>
            <person name="Szebenyi C."/>
            <person name="Tomsovsky M."/>
            <person name="Tulloss R.E."/>
            <person name="Uehling J."/>
            <person name="Grigoriev I.V."/>
            <person name="Vagvolgyi C."/>
            <person name="Papp T."/>
            <person name="Martin F.M."/>
            <person name="Miettinen O."/>
            <person name="Hibbett D.S."/>
            <person name="Nagy L.G."/>
        </authorList>
    </citation>
    <scope>NUCLEOTIDE SEQUENCE [LARGE SCALE GENOMIC DNA]</scope>
    <source>
        <strain evidence="3 4">FP101781</strain>
    </source>
</reference>
<dbReference type="SUPFAM" id="SSF48065">
    <property type="entry name" value="DBL homology domain (DH-domain)"/>
    <property type="match status" value="1"/>
</dbReference>
<organism evidence="3 4">
    <name type="scientific">Coprinellus micaceus</name>
    <name type="common">Glistening ink-cap mushroom</name>
    <name type="synonym">Coprinus micaceus</name>
    <dbReference type="NCBI Taxonomy" id="71717"/>
    <lineage>
        <taxon>Eukaryota</taxon>
        <taxon>Fungi</taxon>
        <taxon>Dikarya</taxon>
        <taxon>Basidiomycota</taxon>
        <taxon>Agaricomycotina</taxon>
        <taxon>Agaricomycetes</taxon>
        <taxon>Agaricomycetidae</taxon>
        <taxon>Agaricales</taxon>
        <taxon>Agaricineae</taxon>
        <taxon>Psathyrellaceae</taxon>
        <taxon>Coprinellus</taxon>
    </lineage>
</organism>
<comment type="caution">
    <text evidence="3">The sequence shown here is derived from an EMBL/GenBank/DDBJ whole genome shotgun (WGS) entry which is preliminary data.</text>
</comment>
<evidence type="ECO:0000313" key="3">
    <source>
        <dbReference type="EMBL" id="TEB38847.1"/>
    </source>
</evidence>
<dbReference type="AlphaFoldDB" id="A0A4Y7TXF3"/>
<sequence length="824" mass="88385">MGHAETGDKKRSLSSPSLFRRFSITSQSSTKTTRSTLAVRARWASLTSPNARPSSHPSVSPGRTSTVEEEGDDDEQQSPGFLPLIRIASPLDLFADKGLPQAAQRDPATSRHKHKRSTSWGELVAIFAGRSSDGDDLLVTNSDSTKRKPKFTLESPSDLDLSRQPSLQAMRPASPSPGTTLTSPVVSSSSLASAPGMTTSTLRPHLVRRDASSNPSRRYTFAMAMTDEDISDETLVQELERIRAVNAMSGNSSGDLEEFWDLSQAHSPFGSTSGGSSKGFFEGVPCESPIERVDVSLHLGVAVTSTSPQQERRMPCRSSLPAFPVHHRLSTASSSSPFGPSTSSPNSERTSMVESSDASWHTARRTLLTCRECVRTERHYLYSMRTLVSQDTASPPPPLMVQYAENLVEMSERLLTRMEENPNVWGVTTAFLGEETALEHAFVDWCGKVGAWFEGNSVDDDVKGKGRQLRDSSQDKEKALLPNPSKGKLNDSSSTVKRSPSSWKKDQQLSDSLSSPSDSASSSSSSSSSSSGSSATTPATSVASSASPSKPATPSTAATTNPTISFYPCSLLNRKKDKEMTKMTSISQSVGIARQDSSSSSGSSNSGNSAARTTRKSAVRDLAILPTQRVMRYVLLFKDLLAHTPSTSPTRALVERAVHAAVRIADKCDQAQNHAAFSHIPPPPPPKDSILPRMWARHANHSMTRDTLPFGSSRKSASENGHGSCTTDIAALGSMSVPPTRPPSTHGEKSSPKVLVKPKRSSSTGAMGAVLPAFTTISTAKTKDKDPDHTLECNKLSNKLKKRPGGSAPPPSAFPLKTHAPAWL</sequence>
<accession>A0A4Y7TXF3</accession>
<evidence type="ECO:0000259" key="2">
    <source>
        <dbReference type="PROSITE" id="PS50010"/>
    </source>
</evidence>
<gene>
    <name evidence="3" type="ORF">FA13DRAFT_412611</name>
</gene>
<feature type="compositionally biased region" description="Low complexity" evidence="1">
    <location>
        <begin position="330"/>
        <end position="347"/>
    </location>
</feature>
<feature type="domain" description="DH" evidence="2">
    <location>
        <begin position="619"/>
        <end position="671"/>
    </location>
</feature>
<feature type="compositionally biased region" description="Basic and acidic residues" evidence="1">
    <location>
        <begin position="460"/>
        <end position="479"/>
    </location>
</feature>
<dbReference type="InterPro" id="IPR000219">
    <property type="entry name" value="DH_dom"/>
</dbReference>
<feature type="region of interest" description="Disordered" evidence="1">
    <location>
        <begin position="329"/>
        <end position="358"/>
    </location>
</feature>